<name>A0A839UMF7_9GAMM</name>
<dbReference type="EMBL" id="JACHXZ010000003">
    <property type="protein sequence ID" value="MBB3168893.1"/>
    <property type="molecule type" value="Genomic_DNA"/>
</dbReference>
<dbReference type="Proteomes" id="UP000559987">
    <property type="component" value="Unassembled WGS sequence"/>
</dbReference>
<accession>A0A839UMF7</accession>
<keyword evidence="3" id="KW-1185">Reference proteome</keyword>
<organism evidence="2 3">
    <name type="scientific">Simiduia aestuariiviva</name>
    <dbReference type="NCBI Taxonomy" id="1510459"/>
    <lineage>
        <taxon>Bacteria</taxon>
        <taxon>Pseudomonadati</taxon>
        <taxon>Pseudomonadota</taxon>
        <taxon>Gammaproteobacteria</taxon>
        <taxon>Cellvibrionales</taxon>
        <taxon>Cellvibrionaceae</taxon>
        <taxon>Simiduia</taxon>
    </lineage>
</organism>
<evidence type="ECO:0000256" key="1">
    <source>
        <dbReference type="SAM" id="Phobius"/>
    </source>
</evidence>
<gene>
    <name evidence="2" type="ORF">FHS30_002101</name>
</gene>
<dbReference type="AlphaFoldDB" id="A0A839UMF7"/>
<sequence length="114" mass="12890">MSLILSRLKCPWCQTPVTKAQLKEQNLLQVYLKRQAFPCPHCQQQITLPERAEKLISSGLFVSVFLAPIFAYSGWLGINPALLFSLGVSMVLTGIYFQKLQKVDAAEEPQHEQK</sequence>
<comment type="caution">
    <text evidence="2">The sequence shown here is derived from an EMBL/GenBank/DDBJ whole genome shotgun (WGS) entry which is preliminary data.</text>
</comment>
<reference evidence="2 3" key="1">
    <citation type="submission" date="2020-08" db="EMBL/GenBank/DDBJ databases">
        <title>Genomic Encyclopedia of Type Strains, Phase III (KMG-III): the genomes of soil and plant-associated and newly described type strains.</title>
        <authorList>
            <person name="Whitman W."/>
        </authorList>
    </citation>
    <scope>NUCLEOTIDE SEQUENCE [LARGE SCALE GENOMIC DNA]</scope>
    <source>
        <strain evidence="2 3">CECT 8571</strain>
    </source>
</reference>
<evidence type="ECO:0000313" key="3">
    <source>
        <dbReference type="Proteomes" id="UP000559987"/>
    </source>
</evidence>
<protein>
    <submittedName>
        <fullName evidence="2">Endogenous inhibitor of DNA gyrase (YacG/DUF329 family)</fullName>
    </submittedName>
</protein>
<proteinExistence type="predicted"/>
<evidence type="ECO:0000313" key="2">
    <source>
        <dbReference type="EMBL" id="MBB3168893.1"/>
    </source>
</evidence>
<dbReference type="RefSeq" id="WP_183910405.1">
    <property type="nucleotide sequence ID" value="NZ_JACHXZ010000003.1"/>
</dbReference>
<feature type="transmembrane region" description="Helical" evidence="1">
    <location>
        <begin position="81"/>
        <end position="97"/>
    </location>
</feature>
<keyword evidence="1" id="KW-0812">Transmembrane</keyword>
<keyword evidence="1" id="KW-0472">Membrane</keyword>
<keyword evidence="1" id="KW-1133">Transmembrane helix</keyword>